<evidence type="ECO:0000259" key="1">
    <source>
        <dbReference type="PROSITE" id="PS51186"/>
    </source>
</evidence>
<dbReference type="AlphaFoldDB" id="A6TN86"/>
<organism evidence="2 3">
    <name type="scientific">Alkaliphilus metalliredigens (strain QYMF)</name>
    <dbReference type="NCBI Taxonomy" id="293826"/>
    <lineage>
        <taxon>Bacteria</taxon>
        <taxon>Bacillati</taxon>
        <taxon>Bacillota</taxon>
        <taxon>Clostridia</taxon>
        <taxon>Peptostreptococcales</taxon>
        <taxon>Natronincolaceae</taxon>
        <taxon>Alkaliphilus</taxon>
    </lineage>
</organism>
<protein>
    <submittedName>
        <fullName evidence="2">GCN5-related N-acetyltransferase</fullName>
    </submittedName>
</protein>
<dbReference type="InterPro" id="IPR000182">
    <property type="entry name" value="GNAT_dom"/>
</dbReference>
<dbReference type="PROSITE" id="PS51186">
    <property type="entry name" value="GNAT"/>
    <property type="match status" value="1"/>
</dbReference>
<dbReference type="KEGG" id="amt:Amet_1455"/>
<sequence length="170" mass="19917">MEKDKMIKVRRADAKDAKEYLMFLHKLDSETSFMLYEPGERDTNEEDLKRKIHETNENSLLLVAESREKIVGFLSADREHVNRIKHSAYIVIGVRQSFRGKGVGKRLFEELDKWAMENGIIRLELTVMINNENGITLYRKMGFRVEGIKEKSCLVKGELVDEYYMAKILR</sequence>
<proteinExistence type="predicted"/>
<keyword evidence="3" id="KW-1185">Reference proteome</keyword>
<dbReference type="Pfam" id="PF00583">
    <property type="entry name" value="Acetyltransf_1"/>
    <property type="match status" value="1"/>
</dbReference>
<dbReference type="EMBL" id="CP000724">
    <property type="protein sequence ID" value="ABR47654.1"/>
    <property type="molecule type" value="Genomic_DNA"/>
</dbReference>
<evidence type="ECO:0000313" key="2">
    <source>
        <dbReference type="EMBL" id="ABR47654.1"/>
    </source>
</evidence>
<dbReference type="GO" id="GO:0016747">
    <property type="term" value="F:acyltransferase activity, transferring groups other than amino-acyl groups"/>
    <property type="evidence" value="ECO:0007669"/>
    <property type="project" value="InterPro"/>
</dbReference>
<dbReference type="SUPFAM" id="SSF55729">
    <property type="entry name" value="Acyl-CoA N-acyltransferases (Nat)"/>
    <property type="match status" value="1"/>
</dbReference>
<dbReference type="HOGENOM" id="CLU_013985_19_1_9"/>
<dbReference type="CDD" id="cd04301">
    <property type="entry name" value="NAT_SF"/>
    <property type="match status" value="1"/>
</dbReference>
<dbReference type="Gene3D" id="3.40.630.30">
    <property type="match status" value="1"/>
</dbReference>
<dbReference type="eggNOG" id="COG0456">
    <property type="taxonomic scope" value="Bacteria"/>
</dbReference>
<dbReference type="RefSeq" id="WP_012062695.1">
    <property type="nucleotide sequence ID" value="NC_009633.1"/>
</dbReference>
<dbReference type="InterPro" id="IPR016181">
    <property type="entry name" value="Acyl_CoA_acyltransferase"/>
</dbReference>
<dbReference type="Proteomes" id="UP000001572">
    <property type="component" value="Chromosome"/>
</dbReference>
<name>A6TN86_ALKMQ</name>
<accession>A6TN86</accession>
<dbReference type="STRING" id="293826.Amet_1455"/>
<evidence type="ECO:0000313" key="3">
    <source>
        <dbReference type="Proteomes" id="UP000001572"/>
    </source>
</evidence>
<feature type="domain" description="N-acetyltransferase" evidence="1">
    <location>
        <begin position="7"/>
        <end position="170"/>
    </location>
</feature>
<dbReference type="PANTHER" id="PTHR43072">
    <property type="entry name" value="N-ACETYLTRANSFERASE"/>
    <property type="match status" value="1"/>
</dbReference>
<gene>
    <name evidence="2" type="ordered locus">Amet_1455</name>
</gene>
<keyword evidence="2" id="KW-0808">Transferase</keyword>
<reference evidence="3" key="1">
    <citation type="journal article" date="2016" name="Genome Announc.">
        <title>Complete genome sequence of Alkaliphilus metalliredigens strain QYMF, an alkaliphilic and metal-reducing bacterium isolated from borax-contaminated leachate ponds.</title>
        <authorList>
            <person name="Hwang C."/>
            <person name="Copeland A."/>
            <person name="Lucas S."/>
            <person name="Lapidus A."/>
            <person name="Barry K."/>
            <person name="Detter J.C."/>
            <person name="Glavina Del Rio T."/>
            <person name="Hammon N."/>
            <person name="Israni S."/>
            <person name="Dalin E."/>
            <person name="Tice H."/>
            <person name="Pitluck S."/>
            <person name="Chertkov O."/>
            <person name="Brettin T."/>
            <person name="Bruce D."/>
            <person name="Han C."/>
            <person name="Schmutz J."/>
            <person name="Larimer F."/>
            <person name="Land M.L."/>
            <person name="Hauser L."/>
            <person name="Kyrpides N."/>
            <person name="Mikhailova N."/>
            <person name="Ye Q."/>
            <person name="Zhou J."/>
            <person name="Richardson P."/>
            <person name="Fields M.W."/>
        </authorList>
    </citation>
    <scope>NUCLEOTIDE SEQUENCE [LARGE SCALE GENOMIC DNA]</scope>
    <source>
        <strain evidence="3">QYMF</strain>
    </source>
</reference>